<dbReference type="PROSITE" id="PS50883">
    <property type="entry name" value="EAL"/>
    <property type="match status" value="1"/>
</dbReference>
<reference evidence="2 3" key="1">
    <citation type="submission" date="2023-11" db="EMBL/GenBank/DDBJ databases">
        <title>Draft genome sequence of Microbacterium arthrosphaerae JCM 30492.</title>
        <authorList>
            <person name="Zhang G."/>
            <person name="Ding Y."/>
        </authorList>
    </citation>
    <scope>NUCLEOTIDE SEQUENCE [LARGE SCALE GENOMIC DNA]</scope>
    <source>
        <strain evidence="2 3">JCM 30492</strain>
    </source>
</reference>
<dbReference type="SMART" id="SM00052">
    <property type="entry name" value="EAL"/>
    <property type="match status" value="1"/>
</dbReference>
<organism evidence="2 3">
    <name type="scientific">Microbacterium arthrosphaerae</name>
    <dbReference type="NCBI Taxonomy" id="792652"/>
    <lineage>
        <taxon>Bacteria</taxon>
        <taxon>Bacillati</taxon>
        <taxon>Actinomycetota</taxon>
        <taxon>Actinomycetes</taxon>
        <taxon>Micrococcales</taxon>
        <taxon>Microbacteriaceae</taxon>
        <taxon>Microbacterium</taxon>
    </lineage>
</organism>
<protein>
    <submittedName>
        <fullName evidence="2">EAL domain-containing protein</fullName>
    </submittedName>
</protein>
<dbReference type="PANTHER" id="PTHR33121">
    <property type="entry name" value="CYCLIC DI-GMP PHOSPHODIESTERASE PDEF"/>
    <property type="match status" value="1"/>
</dbReference>
<dbReference type="SUPFAM" id="SSF141868">
    <property type="entry name" value="EAL domain-like"/>
    <property type="match status" value="1"/>
</dbReference>
<dbReference type="InterPro" id="IPR035919">
    <property type="entry name" value="EAL_sf"/>
</dbReference>
<feature type="domain" description="EAL" evidence="1">
    <location>
        <begin position="1"/>
        <end position="243"/>
    </location>
</feature>
<evidence type="ECO:0000313" key="3">
    <source>
        <dbReference type="Proteomes" id="UP001283109"/>
    </source>
</evidence>
<dbReference type="Gene3D" id="3.20.20.450">
    <property type="entry name" value="EAL domain"/>
    <property type="match status" value="1"/>
</dbReference>
<name>A0ABU4H1Y0_9MICO</name>
<evidence type="ECO:0000313" key="2">
    <source>
        <dbReference type="EMBL" id="MDW4571909.1"/>
    </source>
</evidence>
<sequence>MSRGLEHALDRGEISAWFQPQIDVLTGRIVAAEALCRWNHSDWGAIAPQDFIPVAEEDGTIAEIGRFMAVQALEVMAGSSIDVSVNVSPAQLHDSGFTSWLEQFIGRARRRARRLTLEITEGRHIVDAPAVIARLDRLRRIGVGIAIDDFGAGEASLTQLKRLHATELKLDRALVIDDSRAATAVMAQAVDVAHDAGVRVVAEGIETVEQLEKVTSMGCDRAQGYLFARPMPRAQLARVLRSR</sequence>
<proteinExistence type="predicted"/>
<gene>
    <name evidence="2" type="ORF">R8Z58_03855</name>
</gene>
<dbReference type="CDD" id="cd01948">
    <property type="entry name" value="EAL"/>
    <property type="match status" value="1"/>
</dbReference>
<dbReference type="RefSeq" id="WP_318352423.1">
    <property type="nucleotide sequence ID" value="NZ_JAWQEV010000001.1"/>
</dbReference>
<dbReference type="EMBL" id="JAWQEV010000001">
    <property type="protein sequence ID" value="MDW4571909.1"/>
    <property type="molecule type" value="Genomic_DNA"/>
</dbReference>
<dbReference type="PANTHER" id="PTHR33121:SF70">
    <property type="entry name" value="SIGNALING PROTEIN YKOW"/>
    <property type="match status" value="1"/>
</dbReference>
<dbReference type="InterPro" id="IPR001633">
    <property type="entry name" value="EAL_dom"/>
</dbReference>
<dbReference type="Proteomes" id="UP001283109">
    <property type="component" value="Unassembled WGS sequence"/>
</dbReference>
<keyword evidence="3" id="KW-1185">Reference proteome</keyword>
<comment type="caution">
    <text evidence="2">The sequence shown here is derived from an EMBL/GenBank/DDBJ whole genome shotgun (WGS) entry which is preliminary data.</text>
</comment>
<evidence type="ECO:0000259" key="1">
    <source>
        <dbReference type="PROSITE" id="PS50883"/>
    </source>
</evidence>
<dbReference type="Pfam" id="PF00563">
    <property type="entry name" value="EAL"/>
    <property type="match status" value="1"/>
</dbReference>
<dbReference type="InterPro" id="IPR050706">
    <property type="entry name" value="Cyclic-di-GMP_PDE-like"/>
</dbReference>
<accession>A0ABU4H1Y0</accession>